<dbReference type="PANTHER" id="PTHR12598:SF0">
    <property type="entry name" value="COPPER HOMEOSTASIS PROTEIN CUTC HOMOLOG"/>
    <property type="match status" value="1"/>
</dbReference>
<dbReference type="Pfam" id="PF03932">
    <property type="entry name" value="CutC"/>
    <property type="match status" value="1"/>
</dbReference>
<gene>
    <name evidence="2" type="primary">cutC</name>
    <name evidence="3" type="ORF">BGI42_03460</name>
</gene>
<dbReference type="RefSeq" id="WP_069678985.1">
    <property type="nucleotide sequence ID" value="NZ_CP017253.2"/>
</dbReference>
<comment type="subcellular location">
    <subcellularLocation>
        <location evidence="2">Cytoplasm</location>
    </subcellularLocation>
</comment>
<dbReference type="EMBL" id="CP017253">
    <property type="protein sequence ID" value="AOR22825.1"/>
    <property type="molecule type" value="Genomic_DNA"/>
</dbReference>
<keyword evidence="2" id="KW-0963">Cytoplasm</keyword>
<dbReference type="HAMAP" id="MF_00795">
    <property type="entry name" value="CutC"/>
    <property type="match status" value="1"/>
</dbReference>
<evidence type="ECO:0000313" key="3">
    <source>
        <dbReference type="EMBL" id="AOR22825.1"/>
    </source>
</evidence>
<protein>
    <recommendedName>
        <fullName evidence="2">PF03932 family protein CutC</fullName>
    </recommendedName>
</protein>
<name>A0A1D7XHI4_9CLOT</name>
<dbReference type="Proteomes" id="UP000094652">
    <property type="component" value="Chromosome"/>
</dbReference>
<dbReference type="PANTHER" id="PTHR12598">
    <property type="entry name" value="COPPER HOMEOSTASIS PROTEIN CUTC"/>
    <property type="match status" value="1"/>
</dbReference>
<dbReference type="SUPFAM" id="SSF110395">
    <property type="entry name" value="CutC-like"/>
    <property type="match status" value="1"/>
</dbReference>
<comment type="caution">
    <text evidence="2">Once thought to be involved in copper homeostasis, experiments in E.coli have shown this is not the case.</text>
</comment>
<proteinExistence type="inferred from homology"/>
<comment type="similarity">
    <text evidence="1 2">Belongs to the CutC family.</text>
</comment>
<dbReference type="OrthoDB" id="9815677at2"/>
<keyword evidence="4" id="KW-1185">Reference proteome</keyword>
<dbReference type="GO" id="GO:0005737">
    <property type="term" value="C:cytoplasm"/>
    <property type="evidence" value="ECO:0007669"/>
    <property type="project" value="UniProtKB-SubCell"/>
</dbReference>
<evidence type="ECO:0000313" key="4">
    <source>
        <dbReference type="Proteomes" id="UP000094652"/>
    </source>
</evidence>
<sequence length="223" mass="24828">MLEIIGMTLDDARIIEECGADRIELVSALTEGGLTPSFALIESVLKNVKIPVNVMIRNHAKGFIYSDEEIDIMVRDIDIVKKLGANGVVLGMLDINNNVSEVQLERVLKNCNGIDVTFHKAIDEINPIEGMKILNKYNEITNVLTSGGSGNVVKNIPVLKEMIKNSKHIKLLLGGGLNFNNIEIIKENKEFKDFHFGTSVRINNNSFSDIDRNKLKKLVNILK</sequence>
<dbReference type="STRING" id="394958.BGI42_03460"/>
<dbReference type="GO" id="GO:0005507">
    <property type="term" value="F:copper ion binding"/>
    <property type="evidence" value="ECO:0007669"/>
    <property type="project" value="TreeGrafter"/>
</dbReference>
<dbReference type="InterPro" id="IPR005627">
    <property type="entry name" value="CutC-like"/>
</dbReference>
<dbReference type="InterPro" id="IPR036822">
    <property type="entry name" value="CutC-like_dom_sf"/>
</dbReference>
<dbReference type="AlphaFoldDB" id="A0A1D7XHI4"/>
<organism evidence="3 4">
    <name type="scientific">Clostridium taeniosporum</name>
    <dbReference type="NCBI Taxonomy" id="394958"/>
    <lineage>
        <taxon>Bacteria</taxon>
        <taxon>Bacillati</taxon>
        <taxon>Bacillota</taxon>
        <taxon>Clostridia</taxon>
        <taxon>Eubacteriales</taxon>
        <taxon>Clostridiaceae</taxon>
        <taxon>Clostridium</taxon>
    </lineage>
</organism>
<evidence type="ECO:0000256" key="2">
    <source>
        <dbReference type="HAMAP-Rule" id="MF_00795"/>
    </source>
</evidence>
<dbReference type="Gene3D" id="3.20.20.380">
    <property type="entry name" value="Copper homeostasis (CutC) domain"/>
    <property type="match status" value="1"/>
</dbReference>
<accession>A0A1D7XHI4</accession>
<reference evidence="4" key="1">
    <citation type="submission" date="2016-09" db="EMBL/GenBank/DDBJ databases">
        <title>Genomics of Clostridium taeniosporum, an organism which forms endospores with ribbon-like appendages.</title>
        <authorList>
            <person name="Walker J.R."/>
        </authorList>
    </citation>
    <scope>NUCLEOTIDE SEQUENCE [LARGE SCALE GENOMIC DNA]</scope>
    <source>
        <strain evidence="4">1/k</strain>
    </source>
</reference>
<dbReference type="KEGG" id="ctae:BGI42_03460"/>
<evidence type="ECO:0000256" key="1">
    <source>
        <dbReference type="ARBA" id="ARBA00007768"/>
    </source>
</evidence>